<feature type="domain" description="F5/8 type C" evidence="2">
    <location>
        <begin position="856"/>
        <end position="916"/>
    </location>
</feature>
<feature type="transmembrane region" description="Helical" evidence="1">
    <location>
        <begin position="130"/>
        <end position="150"/>
    </location>
</feature>
<dbReference type="PROSITE" id="PS50022">
    <property type="entry name" value="FA58C_3"/>
    <property type="match status" value="1"/>
</dbReference>
<sequence length="916" mass="104354">MKLSERTQQTSAYCIIMLMPFLVFYWMLPFISSVTIGNDYLRFSVLQQMELQFSLKTGSFPMYVPGFASGHSSSALTLGQLFHPLSHIASMLPGYWDGNAVEWNSFLKLLSLGLCQLILFLFLQKMKLSSIFSFLLSFITVYNLRIADLFRHGTPLEAYTGFLILCSVIGWYFIKPHKWLGPVSIIGATYLLICNGHPEEMYYGLLGAGLFAFAAPFYLSTMLPDRHVNLNVACVFWLKTFFCFFLGILLSSVYIVPFYFDFIQMNIDRVGQSYAWADSELDTVIGTLNNFLMPLRSDVNSAFGGSSLILIAVIIPALRLVRIKVPLSIYAIWGLLLFMFLFMQGNRTPVHRLVWEHLPFASSIRVAGRITIIMPFFIMLLLAWIARAGVISLRLGRYVFTLKPLTLSAVFALLIIIIFYLLHIAGYYVFQSPILWDLFSDYSAGHFLDIPFPLVELITILLGASSLIFLIVHDVSNGRFRWSLILLTLLTIIQLCILISYRSAFWSDKKYASSTFEEMKMQKMNTFEYIYYPGGGLHSSVVMTQLKRSFMEPYLGKIFTSVIAVTDQEDGYTRMEQERFPHQVFVEGYDPQKAMAISARAKDLIKGSVTLVYNSFNRLQFSVYAEEPAFFGLSYPYTGNWEATVNGNKVNVYRANGAAHAIEIPAGVSEIEFKYWSSAWLWGMLVSCITFAAIGTYISCHAFQGKKWIISAVIIIIISTSGFLQWYHGLFNGNNLQTKYEWNYTTPVKAPNIAYGKKSRTASDDIRTHWADRERELYSNRFVDGDSSPCSGFTTLIHNNPAWILDLSKIMEIKTIVLYERCKIKALIEGPTNMLHFYSREIDKLEEIPPVNARPLSIAFSNDGDSWRAAAFVTLPLDYNRPERIVFDSPQTTRYIRITASGRSKLMFDEVEVYGH</sequence>
<feature type="transmembrane region" description="Helical" evidence="1">
    <location>
        <begin position="12"/>
        <end position="31"/>
    </location>
</feature>
<feature type="transmembrane region" description="Helical" evidence="1">
    <location>
        <begin position="366"/>
        <end position="386"/>
    </location>
</feature>
<gene>
    <name evidence="3" type="ORF">C4544_03860</name>
</gene>
<protein>
    <recommendedName>
        <fullName evidence="2">F5/8 type C domain-containing protein</fullName>
    </recommendedName>
</protein>
<dbReference type="InterPro" id="IPR018580">
    <property type="entry name" value="Uncharacterised_YfhO"/>
</dbReference>
<proteinExistence type="predicted"/>
<dbReference type="Pfam" id="PF09586">
    <property type="entry name" value="YfhO"/>
    <property type="match status" value="1"/>
</dbReference>
<dbReference type="InterPro" id="IPR008979">
    <property type="entry name" value="Galactose-bd-like_sf"/>
</dbReference>
<dbReference type="AlphaFoldDB" id="A0A419DD03"/>
<reference evidence="3 4" key="1">
    <citation type="journal article" date="2017" name="ISME J.">
        <title>Energy and carbon metabolisms in a deep terrestrial subsurface fluid microbial community.</title>
        <authorList>
            <person name="Momper L."/>
            <person name="Jungbluth S.P."/>
            <person name="Lee M.D."/>
            <person name="Amend J.P."/>
        </authorList>
    </citation>
    <scope>NUCLEOTIDE SEQUENCE [LARGE SCALE GENOMIC DNA]</scope>
    <source>
        <strain evidence="3">SURF_29</strain>
    </source>
</reference>
<dbReference type="InterPro" id="IPR000421">
    <property type="entry name" value="FA58C"/>
</dbReference>
<accession>A0A419DD03</accession>
<feature type="transmembrane region" description="Helical" evidence="1">
    <location>
        <begin position="484"/>
        <end position="501"/>
    </location>
</feature>
<dbReference type="Proteomes" id="UP000285655">
    <property type="component" value="Unassembled WGS sequence"/>
</dbReference>
<keyword evidence="1" id="KW-0472">Membrane</keyword>
<dbReference type="SUPFAM" id="SSF49785">
    <property type="entry name" value="Galactose-binding domain-like"/>
    <property type="match status" value="1"/>
</dbReference>
<evidence type="ECO:0000256" key="1">
    <source>
        <dbReference type="SAM" id="Phobius"/>
    </source>
</evidence>
<evidence type="ECO:0000259" key="2">
    <source>
        <dbReference type="PROSITE" id="PS50022"/>
    </source>
</evidence>
<feature type="transmembrane region" description="Helical" evidence="1">
    <location>
        <begin position="236"/>
        <end position="260"/>
    </location>
</feature>
<name>A0A419DD03_9BACT</name>
<dbReference type="Gene3D" id="2.60.120.260">
    <property type="entry name" value="Galactose-binding domain-like"/>
    <property type="match status" value="1"/>
</dbReference>
<organism evidence="3 4">
    <name type="scientific">candidate division WS5 bacterium</name>
    <dbReference type="NCBI Taxonomy" id="2093353"/>
    <lineage>
        <taxon>Bacteria</taxon>
        <taxon>candidate division WS5</taxon>
    </lineage>
</organism>
<feature type="transmembrane region" description="Helical" evidence="1">
    <location>
        <begin position="302"/>
        <end position="320"/>
    </location>
</feature>
<feature type="transmembrane region" description="Helical" evidence="1">
    <location>
        <begin position="450"/>
        <end position="472"/>
    </location>
</feature>
<feature type="transmembrane region" description="Helical" evidence="1">
    <location>
        <begin position="156"/>
        <end position="174"/>
    </location>
</feature>
<feature type="transmembrane region" description="Helical" evidence="1">
    <location>
        <begin position="179"/>
        <end position="198"/>
    </location>
</feature>
<comment type="caution">
    <text evidence="3">The sequence shown here is derived from an EMBL/GenBank/DDBJ whole genome shotgun (WGS) entry which is preliminary data.</text>
</comment>
<feature type="transmembrane region" description="Helical" evidence="1">
    <location>
        <begin position="407"/>
        <end position="430"/>
    </location>
</feature>
<feature type="transmembrane region" description="Helical" evidence="1">
    <location>
        <begin position="204"/>
        <end position="224"/>
    </location>
</feature>
<evidence type="ECO:0000313" key="4">
    <source>
        <dbReference type="Proteomes" id="UP000285655"/>
    </source>
</evidence>
<dbReference type="EMBL" id="QZJW01000032">
    <property type="protein sequence ID" value="RJO61046.1"/>
    <property type="molecule type" value="Genomic_DNA"/>
</dbReference>
<evidence type="ECO:0000313" key="3">
    <source>
        <dbReference type="EMBL" id="RJO61046.1"/>
    </source>
</evidence>
<keyword evidence="1" id="KW-0812">Transmembrane</keyword>
<feature type="transmembrane region" description="Helical" evidence="1">
    <location>
        <begin position="327"/>
        <end position="346"/>
    </location>
</feature>
<feature type="transmembrane region" description="Helical" evidence="1">
    <location>
        <begin position="708"/>
        <end position="727"/>
    </location>
</feature>
<feature type="transmembrane region" description="Helical" evidence="1">
    <location>
        <begin position="105"/>
        <end position="123"/>
    </location>
</feature>
<feature type="transmembrane region" description="Helical" evidence="1">
    <location>
        <begin position="679"/>
        <end position="699"/>
    </location>
</feature>
<keyword evidence="1" id="KW-1133">Transmembrane helix</keyword>